<evidence type="ECO:0000256" key="1">
    <source>
        <dbReference type="SAM" id="MobiDB-lite"/>
    </source>
</evidence>
<organism evidence="2 3">
    <name type="scientific">Knufia fluminis</name>
    <dbReference type="NCBI Taxonomy" id="191047"/>
    <lineage>
        <taxon>Eukaryota</taxon>
        <taxon>Fungi</taxon>
        <taxon>Dikarya</taxon>
        <taxon>Ascomycota</taxon>
        <taxon>Pezizomycotina</taxon>
        <taxon>Eurotiomycetes</taxon>
        <taxon>Chaetothyriomycetidae</taxon>
        <taxon>Chaetothyriales</taxon>
        <taxon>Trichomeriaceae</taxon>
        <taxon>Knufia</taxon>
    </lineage>
</organism>
<accession>A0AAN8ED18</accession>
<feature type="compositionally biased region" description="Low complexity" evidence="1">
    <location>
        <begin position="344"/>
        <end position="354"/>
    </location>
</feature>
<proteinExistence type="predicted"/>
<feature type="region of interest" description="Disordered" evidence="1">
    <location>
        <begin position="302"/>
        <end position="354"/>
    </location>
</feature>
<dbReference type="Proteomes" id="UP001316803">
    <property type="component" value="Unassembled WGS sequence"/>
</dbReference>
<evidence type="ECO:0000313" key="3">
    <source>
        <dbReference type="Proteomes" id="UP001316803"/>
    </source>
</evidence>
<protein>
    <submittedName>
        <fullName evidence="2">Uncharacterized protein</fullName>
    </submittedName>
</protein>
<sequence>MSSIPHQFHDELIDHATLPLYNWDQALAENEARQAAADAEHFDRYQDRSASQYPTVAHHASHNGWAEPDDLTQPCHTTQYNDIRVHGGEDAYFDPSSKHAGHGSWIDSKFESGVQAGWYEQADPQHRQRPPQEYAARAVTLAGEHEPDRRVAVAAPEQASFAYQAGPAARHNRAYYQAQAHQNQNVSQRPLNEFLGPPTVSNRASPLPSSQRLAARPPPRTLPPQPGATRYQHVNASTTSRQSSVTRNHGPALTVTPLPDGPRIHHPSLIYTIVEEDEDDFFNVRPHIHRPSLRVAEETTNHNHNHNHNHRDNRVSSVGHAAQSATVTRHPNQQLKLKPQASASPSSTPTLHPLTPLSCAFTRLPTPDFIDPFETGRRSTRIISPSVSPKTIPLPISRPTKRRHSSSPTTAHEREARPSKKPKFIPTRKWSPTRLRELMRRERPRNLPEGVEYSDFEVVREVPIGELVNEWTEVAAENGGVSGYDGGDERGCGEVSEEDLKKWTVNMSVGSRVFAADVPVQAAEGKIPFKLRVEDEEGTVLWDMSWSWYGD</sequence>
<name>A0AAN8ED18_9EURO</name>
<comment type="caution">
    <text evidence="2">The sequence shown here is derived from an EMBL/GenBank/DDBJ whole genome shotgun (WGS) entry which is preliminary data.</text>
</comment>
<dbReference type="EMBL" id="JAKLMC020000014">
    <property type="protein sequence ID" value="KAK5952724.1"/>
    <property type="molecule type" value="Genomic_DNA"/>
</dbReference>
<keyword evidence="3" id="KW-1185">Reference proteome</keyword>
<reference evidence="2 3" key="1">
    <citation type="submission" date="2022-12" db="EMBL/GenBank/DDBJ databases">
        <title>Genomic features and morphological characterization of a novel Knufia sp. strain isolated from spacecraft assembly facility.</title>
        <authorList>
            <person name="Teixeira M."/>
            <person name="Chander A.M."/>
            <person name="Stajich J.E."/>
            <person name="Venkateswaran K."/>
        </authorList>
    </citation>
    <scope>NUCLEOTIDE SEQUENCE [LARGE SCALE GENOMIC DNA]</scope>
    <source>
        <strain evidence="2 3">FJI-L2-BK-P2</strain>
    </source>
</reference>
<gene>
    <name evidence="2" type="ORF">OHC33_006316</name>
</gene>
<feature type="region of interest" description="Disordered" evidence="1">
    <location>
        <begin position="371"/>
        <end position="427"/>
    </location>
</feature>
<feature type="region of interest" description="Disordered" evidence="1">
    <location>
        <begin position="180"/>
        <end position="260"/>
    </location>
</feature>
<dbReference type="AlphaFoldDB" id="A0AAN8ED18"/>
<feature type="compositionally biased region" description="Pro residues" evidence="1">
    <location>
        <begin position="216"/>
        <end position="226"/>
    </location>
</feature>
<evidence type="ECO:0000313" key="2">
    <source>
        <dbReference type="EMBL" id="KAK5952724.1"/>
    </source>
</evidence>
<feature type="compositionally biased region" description="Polar residues" evidence="1">
    <location>
        <begin position="199"/>
        <end position="210"/>
    </location>
</feature>
<feature type="compositionally biased region" description="Polar residues" evidence="1">
    <location>
        <begin position="232"/>
        <end position="247"/>
    </location>
</feature>
<feature type="compositionally biased region" description="Polar residues" evidence="1">
    <location>
        <begin position="323"/>
        <end position="335"/>
    </location>
</feature>